<evidence type="ECO:0000313" key="2">
    <source>
        <dbReference type="Proteomes" id="UP000816034"/>
    </source>
</evidence>
<accession>A0AA88KN51</accession>
<proteinExistence type="predicted"/>
<dbReference type="RefSeq" id="XP_044553672.1">
    <property type="nucleotide sequence ID" value="XM_044689120.1"/>
</dbReference>
<gene>
    <name evidence="1" type="ORF">C9374_013263</name>
</gene>
<dbReference type="GeneID" id="68105716"/>
<comment type="caution">
    <text evidence="1">The sequence shown here is derived from an EMBL/GenBank/DDBJ whole genome shotgun (WGS) entry which is preliminary data.</text>
</comment>
<dbReference type="AlphaFoldDB" id="A0AA88KN51"/>
<dbReference type="EMBL" id="PYSW02000006">
    <property type="protein sequence ID" value="KAG2391778.1"/>
    <property type="molecule type" value="Genomic_DNA"/>
</dbReference>
<reference evidence="1 2" key="1">
    <citation type="journal article" date="2018" name="BMC Genomics">
        <title>The genome of Naegleria lovaniensis, the basis for a comparative approach to unravel pathogenicity factors of the human pathogenic amoeba N. fowleri.</title>
        <authorList>
            <person name="Liechti N."/>
            <person name="Schurch N."/>
            <person name="Bruggmann R."/>
            <person name="Wittwer M."/>
        </authorList>
    </citation>
    <scope>NUCLEOTIDE SEQUENCE [LARGE SCALE GENOMIC DNA]</scope>
    <source>
        <strain evidence="1 2">ATCC 30569</strain>
    </source>
</reference>
<evidence type="ECO:0000313" key="1">
    <source>
        <dbReference type="EMBL" id="KAG2391778.1"/>
    </source>
</evidence>
<sequence length="494" mass="54199">MGNVAPRLDGSFIERSGRIWVSSPSGNTFRWIQDGTGRVATGIAVPLNGGLSWAVFITFDGNTHWKLTPSLDGSQLVGPSDIFTRMTVSNMPVMNPCATVITDVPTLIGASFVENSGKYWSCLMHEGGYFTLQNQSDGRKCEGYVVRDPTKFAYVMYLVFHNNGTDVIMRVETNDMNVLPLPNGDVFRRNNVSYNTGIMYPPQQPSIPTMPSYPQVMQPNQGYTPNYQQPYYPQQPQIYQQPQVQVHSLPMTRILRIGGGKDGVTHWTRWQGKTNSSVDGWEMKFKVDQFGNVSGSNKNDNAGAITKHYSGTFINNYLDVKVTWDDGRAATYKGSVTGNKVRIDFVITSVGTQGGCVGDAGVNTGTLFETFEDPNIKHYRIGGGKDGLTSWTRWKGVATNSTVAGWEMKFQVDQYGNVSGSNKNDGSSITKYYSGTFINNYLDVKVTWDDGRAATYKGSVTGNKVRIDFVITSVGTQGGCVGDAGVNTGTLVQI</sequence>
<keyword evidence="2" id="KW-1185">Reference proteome</keyword>
<name>A0AA88KN51_NAELO</name>
<dbReference type="Proteomes" id="UP000816034">
    <property type="component" value="Unassembled WGS sequence"/>
</dbReference>
<protein>
    <submittedName>
        <fullName evidence="1">Uncharacterized protein</fullName>
    </submittedName>
</protein>
<organism evidence="1 2">
    <name type="scientific">Naegleria lovaniensis</name>
    <name type="common">Amoeba</name>
    <dbReference type="NCBI Taxonomy" id="51637"/>
    <lineage>
        <taxon>Eukaryota</taxon>
        <taxon>Discoba</taxon>
        <taxon>Heterolobosea</taxon>
        <taxon>Tetramitia</taxon>
        <taxon>Eutetramitia</taxon>
        <taxon>Vahlkampfiidae</taxon>
        <taxon>Naegleria</taxon>
    </lineage>
</organism>